<proteinExistence type="predicted"/>
<evidence type="ECO:0000313" key="2">
    <source>
        <dbReference type="Proteomes" id="UP000014680"/>
    </source>
</evidence>
<dbReference type="Proteomes" id="UP000014680">
    <property type="component" value="Unassembled WGS sequence"/>
</dbReference>
<gene>
    <name evidence="1" type="ORF">EIN_472760</name>
</gene>
<dbReference type="RefSeq" id="XP_004256669.1">
    <property type="nucleotide sequence ID" value="XM_004256621.1"/>
</dbReference>
<keyword evidence="2" id="KW-1185">Reference proteome</keyword>
<organism evidence="1 2">
    <name type="scientific">Entamoeba invadens IP1</name>
    <dbReference type="NCBI Taxonomy" id="370355"/>
    <lineage>
        <taxon>Eukaryota</taxon>
        <taxon>Amoebozoa</taxon>
        <taxon>Evosea</taxon>
        <taxon>Archamoebae</taxon>
        <taxon>Mastigamoebida</taxon>
        <taxon>Entamoebidae</taxon>
        <taxon>Entamoeba</taxon>
    </lineage>
</organism>
<protein>
    <submittedName>
        <fullName evidence="1">Uncharacterized protein</fullName>
    </submittedName>
</protein>
<sequence>MNTHLEMVYLTNILLYIQQETTLRYFRRINKKAQDAIRCLKVNPRSIYYSYDFLFNFFPHLNTLTGNLETIQRSLTKSQLNQITWLDCSDTLTLPEAYSQFILDKIITIFVNIESFVFISQNCRNVRKVVINTDDDLTVPNVKFFKLRKFIVKNCTDKNLVLNISQFAATNPDVFIGMLYYNNDHVDITDCSNARFKIIQSEVNTEEVVKYNTVFEDIVKRAFNISPITIKKLDQSTLNPEIMYKLKYIRASPTKPPTEISLKIENNIAKVFDFSKYTSVINIKLIFELSVAVSLVCPVKNQYFGNLKFLNVMSKSDNPIDFVGCNGCDNLTAIHIECNIKRIVINTHNKVHLVLINTSKNKASLNFQNAPNCNYCAIKGNFDLEIISFKNTGLDSLFEFKGWESLKKVKFYTEKDIKIYQARVVAKRICDSLGRKIEIQFCGKENTINM</sequence>
<dbReference type="EMBL" id="KB206559">
    <property type="protein sequence ID" value="ELP89898.1"/>
    <property type="molecule type" value="Genomic_DNA"/>
</dbReference>
<reference evidence="1 2" key="1">
    <citation type="submission" date="2012-10" db="EMBL/GenBank/DDBJ databases">
        <authorList>
            <person name="Zafar N."/>
            <person name="Inman J."/>
            <person name="Hall N."/>
            <person name="Lorenzi H."/>
            <person name="Caler E."/>
        </authorList>
    </citation>
    <scope>NUCLEOTIDE SEQUENCE [LARGE SCALE GENOMIC DNA]</scope>
    <source>
        <strain evidence="1 2">IP1</strain>
    </source>
</reference>
<evidence type="ECO:0000313" key="1">
    <source>
        <dbReference type="EMBL" id="ELP89898.1"/>
    </source>
</evidence>
<dbReference type="AlphaFoldDB" id="A0A0A1U6A2"/>
<accession>A0A0A1U6A2</accession>
<dbReference type="VEuPathDB" id="AmoebaDB:EIN_472760"/>
<dbReference type="KEGG" id="eiv:EIN_472760"/>
<dbReference type="GeneID" id="14888887"/>
<name>A0A0A1U6A2_ENTIV</name>